<feature type="chain" id="PRO_5011701031" evidence="2">
    <location>
        <begin position="24"/>
        <end position="305"/>
    </location>
</feature>
<keyword evidence="2" id="KW-0732">Signal</keyword>
<evidence type="ECO:0000259" key="3">
    <source>
        <dbReference type="Pfam" id="PF00188"/>
    </source>
</evidence>
<dbReference type="CDD" id="cd05379">
    <property type="entry name" value="CAP_bacterial"/>
    <property type="match status" value="1"/>
</dbReference>
<dbReference type="STRING" id="426756.SAMN04488126_11029"/>
<dbReference type="SUPFAM" id="SSF55797">
    <property type="entry name" value="PR-1-like"/>
    <property type="match status" value="1"/>
</dbReference>
<evidence type="ECO:0000256" key="2">
    <source>
        <dbReference type="SAM" id="SignalP"/>
    </source>
</evidence>
<dbReference type="Proteomes" id="UP000198823">
    <property type="component" value="Unassembled WGS sequence"/>
</dbReference>
<reference evidence="4 5" key="1">
    <citation type="submission" date="2016-10" db="EMBL/GenBank/DDBJ databases">
        <authorList>
            <person name="de Groot N.N."/>
        </authorList>
    </citation>
    <scope>NUCLEOTIDE SEQUENCE [LARGE SCALE GENOMIC DNA]</scope>
    <source>
        <strain evidence="4 5">CGMCC 1.6762</strain>
    </source>
</reference>
<evidence type="ECO:0000256" key="1">
    <source>
        <dbReference type="SAM" id="MobiDB-lite"/>
    </source>
</evidence>
<sequence>MKKTISVLAMSAALLTPGIAAHAQQATENEPSQKINVEGVSLHTYVAGEVIRYNGEDLSKLDIHSLIQKVLKEYGFKLPEPAAGQEKPESVKPEEPEAPETGDKQEQPKPEPAPAPEQPKEEKPAPAPEKPKEETPEPEKPEEQKPEAEKPAAPAPAPTPQQPSKPSAEPNEQAPQQTAGLSAVEQKVLDLTNAERAKAGLKPLAADSKLMEAARAKSADMRKNNYFSHNSPVLGSPFDQMKAAGISYKKAAENIAMGQRSPEEVVKAWMESPGHRQNILTPEFTHIGIGYDSNGHYWTQQFIQK</sequence>
<dbReference type="Pfam" id="PF00188">
    <property type="entry name" value="CAP"/>
    <property type="match status" value="1"/>
</dbReference>
<dbReference type="AlphaFoldDB" id="A0A1G7DDM3"/>
<feature type="compositionally biased region" description="Basic and acidic residues" evidence="1">
    <location>
        <begin position="86"/>
        <end position="109"/>
    </location>
</feature>
<evidence type="ECO:0000313" key="5">
    <source>
        <dbReference type="Proteomes" id="UP000198823"/>
    </source>
</evidence>
<feature type="compositionally biased region" description="Pro residues" evidence="1">
    <location>
        <begin position="153"/>
        <end position="163"/>
    </location>
</feature>
<gene>
    <name evidence="4" type="ORF">SAMN04488126_11029</name>
</gene>
<feature type="domain" description="SCP" evidence="3">
    <location>
        <begin position="189"/>
        <end position="302"/>
    </location>
</feature>
<dbReference type="Gene3D" id="3.40.33.10">
    <property type="entry name" value="CAP"/>
    <property type="match status" value="1"/>
</dbReference>
<protein>
    <submittedName>
        <fullName evidence="4">Uncharacterized protein, YkwD family</fullName>
    </submittedName>
</protein>
<feature type="region of interest" description="Disordered" evidence="1">
    <location>
        <begin position="80"/>
        <end position="180"/>
    </location>
</feature>
<dbReference type="InterPro" id="IPR035940">
    <property type="entry name" value="CAP_sf"/>
</dbReference>
<proteinExistence type="predicted"/>
<accession>A0A1G7DDM3</accession>
<dbReference type="PANTHER" id="PTHR31157">
    <property type="entry name" value="SCP DOMAIN-CONTAINING PROTEIN"/>
    <property type="match status" value="1"/>
</dbReference>
<organism evidence="4 5">
    <name type="scientific">Bhargavaea beijingensis</name>
    <dbReference type="NCBI Taxonomy" id="426756"/>
    <lineage>
        <taxon>Bacteria</taxon>
        <taxon>Bacillati</taxon>
        <taxon>Bacillota</taxon>
        <taxon>Bacilli</taxon>
        <taxon>Bacillales</taxon>
        <taxon>Caryophanaceae</taxon>
        <taxon>Bhargavaea</taxon>
    </lineage>
</organism>
<feature type="compositionally biased region" description="Basic and acidic residues" evidence="1">
    <location>
        <begin position="118"/>
        <end position="150"/>
    </location>
</feature>
<feature type="signal peptide" evidence="2">
    <location>
        <begin position="1"/>
        <end position="23"/>
    </location>
</feature>
<evidence type="ECO:0000313" key="4">
    <source>
        <dbReference type="EMBL" id="SDE49603.1"/>
    </source>
</evidence>
<dbReference type="EMBL" id="FNAR01000010">
    <property type="protein sequence ID" value="SDE49603.1"/>
    <property type="molecule type" value="Genomic_DNA"/>
</dbReference>
<dbReference type="PANTHER" id="PTHR31157:SF1">
    <property type="entry name" value="SCP DOMAIN-CONTAINING PROTEIN"/>
    <property type="match status" value="1"/>
</dbReference>
<name>A0A1G7DDM3_9BACL</name>
<dbReference type="InterPro" id="IPR014044">
    <property type="entry name" value="CAP_dom"/>
</dbReference>